<organism evidence="2 3">
    <name type="scientific">Pseudohalioglobus lutimaris</name>
    <dbReference type="NCBI Taxonomy" id="1737061"/>
    <lineage>
        <taxon>Bacteria</taxon>
        <taxon>Pseudomonadati</taxon>
        <taxon>Pseudomonadota</taxon>
        <taxon>Gammaproteobacteria</taxon>
        <taxon>Cellvibrionales</taxon>
        <taxon>Halieaceae</taxon>
        <taxon>Pseudohalioglobus</taxon>
    </lineage>
</organism>
<evidence type="ECO:0000313" key="3">
    <source>
        <dbReference type="Proteomes" id="UP000235005"/>
    </source>
</evidence>
<keyword evidence="1" id="KW-0175">Coiled coil</keyword>
<proteinExistence type="predicted"/>
<reference evidence="2 3" key="1">
    <citation type="submission" date="2018-01" db="EMBL/GenBank/DDBJ databases">
        <title>The draft genome sequence of Halioglobus lutimaris HF004.</title>
        <authorList>
            <person name="Du Z.-J."/>
            <person name="Shi M.-J."/>
        </authorList>
    </citation>
    <scope>NUCLEOTIDE SEQUENCE [LARGE SCALE GENOMIC DNA]</scope>
    <source>
        <strain evidence="2 3">HF004</strain>
    </source>
</reference>
<gene>
    <name evidence="2" type="ORF">C0039_19400</name>
</gene>
<feature type="coiled-coil region" evidence="1">
    <location>
        <begin position="119"/>
        <end position="153"/>
    </location>
</feature>
<dbReference type="EMBL" id="PKUS01000042">
    <property type="protein sequence ID" value="PLW66902.1"/>
    <property type="molecule type" value="Genomic_DNA"/>
</dbReference>
<keyword evidence="3" id="KW-1185">Reference proteome</keyword>
<dbReference type="AlphaFoldDB" id="A0A2N5WXD5"/>
<evidence type="ECO:0000313" key="2">
    <source>
        <dbReference type="EMBL" id="PLW66902.1"/>
    </source>
</evidence>
<protein>
    <submittedName>
        <fullName evidence="2">Uncharacterized protein</fullName>
    </submittedName>
</protein>
<sequence length="154" mass="17735">MSGRIDELKEKVRGLALSMAELEIDLIREEGLLRNAINEMALWKKRQSCVFSLMSARDIEDGPPKLNPYFPCVKTEDSDTDSPECSYCGYDYVEVNEKSLTYHWIDGADEAITYCLSKIRNFEDSVGMLREDIESLQREKTFLIREIAAHMLKV</sequence>
<name>A0A2N5WXD5_9GAMM</name>
<dbReference type="Proteomes" id="UP000235005">
    <property type="component" value="Unassembled WGS sequence"/>
</dbReference>
<dbReference type="RefSeq" id="WP_101519023.1">
    <property type="nucleotide sequence ID" value="NZ_PKUS01000042.1"/>
</dbReference>
<accession>A0A2N5WXD5</accession>
<comment type="caution">
    <text evidence="2">The sequence shown here is derived from an EMBL/GenBank/DDBJ whole genome shotgun (WGS) entry which is preliminary data.</text>
</comment>
<feature type="coiled-coil region" evidence="1">
    <location>
        <begin position="5"/>
        <end position="39"/>
    </location>
</feature>
<evidence type="ECO:0000256" key="1">
    <source>
        <dbReference type="SAM" id="Coils"/>
    </source>
</evidence>